<dbReference type="Proteomes" id="UP000718281">
    <property type="component" value="Unassembled WGS sequence"/>
</dbReference>
<dbReference type="InterPro" id="IPR000847">
    <property type="entry name" value="LysR_HTH_N"/>
</dbReference>
<dbReference type="Gene3D" id="3.40.190.290">
    <property type="match status" value="1"/>
</dbReference>
<dbReference type="PROSITE" id="PS50931">
    <property type="entry name" value="HTH_LYSR"/>
    <property type="match status" value="1"/>
</dbReference>
<evidence type="ECO:0000256" key="2">
    <source>
        <dbReference type="ARBA" id="ARBA00023015"/>
    </source>
</evidence>
<dbReference type="Gene3D" id="1.10.10.10">
    <property type="entry name" value="Winged helix-like DNA-binding domain superfamily/Winged helix DNA-binding domain"/>
    <property type="match status" value="1"/>
</dbReference>
<evidence type="ECO:0000256" key="1">
    <source>
        <dbReference type="ARBA" id="ARBA00009437"/>
    </source>
</evidence>
<reference evidence="6 7" key="1">
    <citation type="submission" date="2020-10" db="EMBL/GenBank/DDBJ databases">
        <title>Connecting structure to function with the recovery of over 1000 high-quality activated sludge metagenome-assembled genomes encoding full-length rRNA genes using long-read sequencing.</title>
        <authorList>
            <person name="Singleton C.M."/>
            <person name="Petriglieri F."/>
            <person name="Kristensen J.M."/>
            <person name="Kirkegaard R.H."/>
            <person name="Michaelsen T.Y."/>
            <person name="Andersen M.H."/>
            <person name="Karst S.M."/>
            <person name="Dueholm M.S."/>
            <person name="Nielsen P.H."/>
            <person name="Albertsen M."/>
        </authorList>
    </citation>
    <scope>NUCLEOTIDE SEQUENCE [LARGE SCALE GENOMIC DNA]</scope>
    <source>
        <strain evidence="6">AalE_18-Q3-R2-46_BAT3C.188</strain>
    </source>
</reference>
<dbReference type="Pfam" id="PF03466">
    <property type="entry name" value="LysR_substrate"/>
    <property type="match status" value="1"/>
</dbReference>
<dbReference type="GO" id="GO:0003700">
    <property type="term" value="F:DNA-binding transcription factor activity"/>
    <property type="evidence" value="ECO:0007669"/>
    <property type="project" value="InterPro"/>
</dbReference>
<evidence type="ECO:0000313" key="6">
    <source>
        <dbReference type="EMBL" id="MBK6301205.1"/>
    </source>
</evidence>
<evidence type="ECO:0000256" key="3">
    <source>
        <dbReference type="ARBA" id="ARBA00023125"/>
    </source>
</evidence>
<dbReference type="GO" id="GO:0032993">
    <property type="term" value="C:protein-DNA complex"/>
    <property type="evidence" value="ECO:0007669"/>
    <property type="project" value="TreeGrafter"/>
</dbReference>
<accession>A0A935CE83</accession>
<dbReference type="SUPFAM" id="SSF53850">
    <property type="entry name" value="Periplasmic binding protein-like II"/>
    <property type="match status" value="1"/>
</dbReference>
<keyword evidence="3" id="KW-0238">DNA-binding</keyword>
<dbReference type="SUPFAM" id="SSF46785">
    <property type="entry name" value="Winged helix' DNA-binding domain"/>
    <property type="match status" value="1"/>
</dbReference>
<dbReference type="GO" id="GO:0003677">
    <property type="term" value="F:DNA binding"/>
    <property type="evidence" value="ECO:0007669"/>
    <property type="project" value="UniProtKB-KW"/>
</dbReference>
<name>A0A935CE83_9MICO</name>
<dbReference type="PANTHER" id="PTHR30346:SF28">
    <property type="entry name" value="HTH-TYPE TRANSCRIPTIONAL REGULATOR CYNR"/>
    <property type="match status" value="1"/>
</dbReference>
<feature type="domain" description="HTH lysR-type" evidence="5">
    <location>
        <begin position="1"/>
        <end position="58"/>
    </location>
</feature>
<gene>
    <name evidence="6" type="ORF">IPF40_09190</name>
</gene>
<protein>
    <submittedName>
        <fullName evidence="6">LysR family transcriptional regulator</fullName>
    </submittedName>
</protein>
<dbReference type="PANTHER" id="PTHR30346">
    <property type="entry name" value="TRANSCRIPTIONAL DUAL REGULATOR HCAR-RELATED"/>
    <property type="match status" value="1"/>
</dbReference>
<organism evidence="6 7">
    <name type="scientific">Candidatus Phosphoribacter hodrii</name>
    <dbReference type="NCBI Taxonomy" id="2953743"/>
    <lineage>
        <taxon>Bacteria</taxon>
        <taxon>Bacillati</taxon>
        <taxon>Actinomycetota</taxon>
        <taxon>Actinomycetes</taxon>
        <taxon>Micrococcales</taxon>
        <taxon>Dermatophilaceae</taxon>
        <taxon>Candidatus Phosphoribacter</taxon>
    </lineage>
</organism>
<sequence>MDTEVLRWFQQVADGATVTEVADLWMVSQPKVSRDLMALQREVGAPLLVKSGRVLRLTHAGAVFKRHADAIVNRLDDALAAVDQLVDPERGTVTLAYERTLGTWLVPSLVGEFLAVHPQVSFTLVVGGEDLAVLDEGRVDLAVLASRPNAPLFGGAREGGGASEASVRWEPLFREPLFLAVGPGHRFEDIETVPLAELADEPWVVLPPGTVIRSALDQLCHGAGFEPKVAFECDDLATVRGFVGAGLGVSIVPAMGEDPLPRYAAAPRLVALADAGARREVGLAWSSQRRLLPAAELFRTFVLRSSGAGRTIAS</sequence>
<keyword evidence="2" id="KW-0805">Transcription regulation</keyword>
<proteinExistence type="inferred from homology"/>
<evidence type="ECO:0000313" key="7">
    <source>
        <dbReference type="Proteomes" id="UP000718281"/>
    </source>
</evidence>
<evidence type="ECO:0000256" key="4">
    <source>
        <dbReference type="ARBA" id="ARBA00023163"/>
    </source>
</evidence>
<dbReference type="InterPro" id="IPR036388">
    <property type="entry name" value="WH-like_DNA-bd_sf"/>
</dbReference>
<comment type="similarity">
    <text evidence="1">Belongs to the LysR transcriptional regulatory family.</text>
</comment>
<dbReference type="InterPro" id="IPR005119">
    <property type="entry name" value="LysR_subst-bd"/>
</dbReference>
<dbReference type="EMBL" id="JADIXZ010000004">
    <property type="protein sequence ID" value="MBK6301205.1"/>
    <property type="molecule type" value="Genomic_DNA"/>
</dbReference>
<dbReference type="Pfam" id="PF00126">
    <property type="entry name" value="HTH_1"/>
    <property type="match status" value="1"/>
</dbReference>
<evidence type="ECO:0000259" key="5">
    <source>
        <dbReference type="PROSITE" id="PS50931"/>
    </source>
</evidence>
<comment type="caution">
    <text evidence="6">The sequence shown here is derived from an EMBL/GenBank/DDBJ whole genome shotgun (WGS) entry which is preliminary data.</text>
</comment>
<keyword evidence="4" id="KW-0804">Transcription</keyword>
<dbReference type="InterPro" id="IPR036390">
    <property type="entry name" value="WH_DNA-bd_sf"/>
</dbReference>
<dbReference type="AlphaFoldDB" id="A0A935CE83"/>